<dbReference type="Pfam" id="PF00300">
    <property type="entry name" value="His_Phos_1"/>
    <property type="match status" value="1"/>
</dbReference>
<dbReference type="NCBIfam" id="TIGR00249">
    <property type="entry name" value="sixA"/>
    <property type="match status" value="1"/>
</dbReference>
<dbReference type="InterPro" id="IPR013078">
    <property type="entry name" value="His_Pase_superF_clade-1"/>
</dbReference>
<dbReference type="Proteomes" id="UP000756860">
    <property type="component" value="Unassembled WGS sequence"/>
</dbReference>
<evidence type="ECO:0000313" key="2">
    <source>
        <dbReference type="Proteomes" id="UP000756860"/>
    </source>
</evidence>
<comment type="caution">
    <text evidence="1">The sequence shown here is derived from an EMBL/GenBank/DDBJ whole genome shotgun (WGS) entry which is preliminary data.</text>
</comment>
<proteinExistence type="predicted"/>
<evidence type="ECO:0000313" key="1">
    <source>
        <dbReference type="EMBL" id="MBT0653650.1"/>
    </source>
</evidence>
<protein>
    <submittedName>
        <fullName evidence="1">Phosphohistidine phosphatase SixA</fullName>
    </submittedName>
</protein>
<dbReference type="EMBL" id="JAHCVK010000004">
    <property type="protein sequence ID" value="MBT0653650.1"/>
    <property type="molecule type" value="Genomic_DNA"/>
</dbReference>
<dbReference type="InterPro" id="IPR029033">
    <property type="entry name" value="His_PPase_superfam"/>
</dbReference>
<dbReference type="SUPFAM" id="SSF53254">
    <property type="entry name" value="Phosphoglycerate mutase-like"/>
    <property type="match status" value="1"/>
</dbReference>
<dbReference type="InterPro" id="IPR004449">
    <property type="entry name" value="SixA"/>
</dbReference>
<sequence length="163" mass="17578">MKLCLVRHGEAVERTSQLDDSWRYLTSAGRESFRTISTKAGKQGLAPDCILVSPLVRAVQTAEILAQVLAYQGPVEVAGELSPGFDLGGFRKIMERMGDCRELVLVGHEPDLGILAAQLLGTGDAVHLKKGAVLSLKLDIRNGAASARFRWLIAGNKVSKELP</sequence>
<accession>A0ABS5SE54</accession>
<dbReference type="Gene3D" id="3.40.50.1240">
    <property type="entry name" value="Phosphoglycerate mutase-like"/>
    <property type="match status" value="1"/>
</dbReference>
<organism evidence="1 2">
    <name type="scientific">Geomobilimonas luticola</name>
    <dbReference type="NCBI Taxonomy" id="1114878"/>
    <lineage>
        <taxon>Bacteria</taxon>
        <taxon>Pseudomonadati</taxon>
        <taxon>Thermodesulfobacteriota</taxon>
        <taxon>Desulfuromonadia</taxon>
        <taxon>Geobacterales</taxon>
        <taxon>Geobacteraceae</taxon>
        <taxon>Geomobilimonas</taxon>
    </lineage>
</organism>
<gene>
    <name evidence="1" type="primary">sixA</name>
    <name evidence="1" type="ORF">KI810_11330</name>
</gene>
<dbReference type="CDD" id="cd07067">
    <property type="entry name" value="HP_PGM_like"/>
    <property type="match status" value="1"/>
</dbReference>
<keyword evidence="2" id="KW-1185">Reference proteome</keyword>
<dbReference type="RefSeq" id="WP_214175646.1">
    <property type="nucleotide sequence ID" value="NZ_JAHCVK010000004.1"/>
</dbReference>
<reference evidence="1 2" key="1">
    <citation type="submission" date="2021-05" db="EMBL/GenBank/DDBJ databases">
        <title>The draft genome of Geobacter luticola JCM 17780.</title>
        <authorList>
            <person name="Xu Z."/>
            <person name="Masuda Y."/>
            <person name="Itoh H."/>
            <person name="Senoo K."/>
        </authorList>
    </citation>
    <scope>NUCLEOTIDE SEQUENCE [LARGE SCALE GENOMIC DNA]</scope>
    <source>
        <strain evidence="1 2">JCM 17780</strain>
    </source>
</reference>
<name>A0ABS5SE54_9BACT</name>